<dbReference type="OrthoDB" id="6367890at2759"/>
<dbReference type="SUPFAM" id="SSF52540">
    <property type="entry name" value="P-loop containing nucleoside triphosphate hydrolases"/>
    <property type="match status" value="1"/>
</dbReference>
<dbReference type="InterPro" id="IPR002181">
    <property type="entry name" value="Fibrinogen_a/b/g_C_dom"/>
</dbReference>
<dbReference type="InterPro" id="IPR014716">
    <property type="entry name" value="Fibrinogen_a/b/g_C_1"/>
</dbReference>
<dbReference type="InterPro" id="IPR027417">
    <property type="entry name" value="P-loop_NTPase"/>
</dbReference>
<dbReference type="Pfam" id="PF20720">
    <property type="entry name" value="nSTAND3"/>
    <property type="match status" value="1"/>
</dbReference>
<accession>A0A6J8E722</accession>
<feature type="domain" description="Fibrinogen C-terminal" evidence="1">
    <location>
        <begin position="1"/>
        <end position="92"/>
    </location>
</feature>
<dbReference type="SUPFAM" id="SSF56496">
    <property type="entry name" value="Fibrinogen C-terminal domain-like"/>
    <property type="match status" value="1"/>
</dbReference>
<keyword evidence="3" id="KW-1185">Reference proteome</keyword>
<dbReference type="PROSITE" id="PS51406">
    <property type="entry name" value="FIBRINOGEN_C_2"/>
    <property type="match status" value="1"/>
</dbReference>
<reference evidence="2 3" key="1">
    <citation type="submission" date="2020-06" db="EMBL/GenBank/DDBJ databases">
        <authorList>
            <person name="Li R."/>
            <person name="Bekaert M."/>
        </authorList>
    </citation>
    <scope>NUCLEOTIDE SEQUENCE [LARGE SCALE GENOMIC DNA]</scope>
    <source>
        <strain evidence="3">wild</strain>
    </source>
</reference>
<dbReference type="SMART" id="SM00186">
    <property type="entry name" value="FBG"/>
    <property type="match status" value="1"/>
</dbReference>
<dbReference type="Gene3D" id="3.90.215.10">
    <property type="entry name" value="Gamma Fibrinogen, chain A, domain 1"/>
    <property type="match status" value="1"/>
</dbReference>
<dbReference type="PANTHER" id="PTHR19143">
    <property type="entry name" value="FIBRINOGEN/TENASCIN/ANGIOPOEITIN"/>
    <property type="match status" value="1"/>
</dbReference>
<protein>
    <recommendedName>
        <fullName evidence="1">Fibrinogen C-terminal domain-containing protein</fullName>
    </recommendedName>
</protein>
<sequence>MTSVRNTEMRVDMENFKGEKRYAKYSTFKIGYAASKYKLTIGGYSGNAGDAFAASNHNGNKFTTPDQDNDKYKANCASYGSRVGSGWWFNSCESVCFTLSYTNNKEGLTGESLIQIRKMEDAITKEESNYMRIAHLILRVAPTAVRIKFDAEFHPSGLRIVLNQNRFKYIEPLRQKRVINQKQWDLLFPVSGMTCSETFDVTLMICLIRNLTNITVVDTCPHLNDTSAGADLSRIKYYRNRITHSDSGTITDADFITYWQDITQALIRLGGRSYQEKCNDLRSSKFDKSDKEIITELRNIVLSSDPIPKGVRSIHVVKICEWKVIEEKVVETSSMKNIEQELQTHDVVTVVGPGGCGKSTSIHHVALLLESKFGYNIVPLNSPADILRYYNPDCICG</sequence>
<proteinExistence type="predicted"/>
<evidence type="ECO:0000259" key="1">
    <source>
        <dbReference type="PROSITE" id="PS51406"/>
    </source>
</evidence>
<dbReference type="InterPro" id="IPR036056">
    <property type="entry name" value="Fibrinogen-like_C"/>
</dbReference>
<dbReference type="InterPro" id="IPR041249">
    <property type="entry name" value="HEPN_DZIP3"/>
</dbReference>
<evidence type="ECO:0000313" key="3">
    <source>
        <dbReference type="Proteomes" id="UP000507470"/>
    </source>
</evidence>
<organism evidence="2 3">
    <name type="scientific">Mytilus coruscus</name>
    <name type="common">Sea mussel</name>
    <dbReference type="NCBI Taxonomy" id="42192"/>
    <lineage>
        <taxon>Eukaryota</taxon>
        <taxon>Metazoa</taxon>
        <taxon>Spiralia</taxon>
        <taxon>Lophotrochozoa</taxon>
        <taxon>Mollusca</taxon>
        <taxon>Bivalvia</taxon>
        <taxon>Autobranchia</taxon>
        <taxon>Pteriomorphia</taxon>
        <taxon>Mytilida</taxon>
        <taxon>Mytiloidea</taxon>
        <taxon>Mytilidae</taxon>
        <taxon>Mytilinae</taxon>
        <taxon>Mytilus</taxon>
    </lineage>
</organism>
<dbReference type="AlphaFoldDB" id="A0A6J8E722"/>
<gene>
    <name evidence="2" type="ORF">MCOR_49119</name>
</gene>
<name>A0A6J8E722_MYTCO</name>
<dbReference type="Pfam" id="PF18738">
    <property type="entry name" value="HEPN_DZIP3"/>
    <property type="match status" value="1"/>
</dbReference>
<dbReference type="GO" id="GO:0005615">
    <property type="term" value="C:extracellular space"/>
    <property type="evidence" value="ECO:0007669"/>
    <property type="project" value="TreeGrafter"/>
</dbReference>
<evidence type="ECO:0000313" key="2">
    <source>
        <dbReference type="EMBL" id="CAC5416514.1"/>
    </source>
</evidence>
<dbReference type="Pfam" id="PF00147">
    <property type="entry name" value="Fibrinogen_C"/>
    <property type="match status" value="1"/>
</dbReference>
<dbReference type="InterPro" id="IPR049050">
    <property type="entry name" value="nSTAND3"/>
</dbReference>
<dbReference type="Proteomes" id="UP000507470">
    <property type="component" value="Unassembled WGS sequence"/>
</dbReference>
<dbReference type="InterPro" id="IPR050373">
    <property type="entry name" value="Fibrinogen_C-term_domain"/>
</dbReference>
<dbReference type="EMBL" id="CACVKT020008653">
    <property type="protein sequence ID" value="CAC5416514.1"/>
    <property type="molecule type" value="Genomic_DNA"/>
</dbReference>